<evidence type="ECO:0000256" key="1">
    <source>
        <dbReference type="PROSITE-ProRule" id="PRU00076"/>
    </source>
</evidence>
<dbReference type="CTD" id="51374"/>
<dbReference type="InterPro" id="IPR000742">
    <property type="entry name" value="EGF"/>
</dbReference>
<keyword evidence="2" id="KW-0812">Transmembrane</keyword>
<name>A0A2I4C4L8_AUSLI</name>
<dbReference type="PANTHER" id="PTHR15926">
    <property type="entry name" value="ALL-TRANS RETINOIC ACID-INDUCED DIFFERENTIATION FACTOR"/>
    <property type="match status" value="1"/>
</dbReference>
<accession>A0A2I4C4L8</accession>
<dbReference type="InParanoid" id="A0A2I4C4L8"/>
<feature type="chain" id="PRO_5014174196" evidence="3">
    <location>
        <begin position="24"/>
        <end position="246"/>
    </location>
</feature>
<dbReference type="PROSITE" id="PS51257">
    <property type="entry name" value="PROKAR_LIPOPROTEIN"/>
    <property type="match status" value="1"/>
</dbReference>
<keyword evidence="1" id="KW-1015">Disulfide bond</keyword>
<sequence length="246" mass="27040">MKAVCSWKEHVAFILMFIIGCNTSNSLTGQQVCSLCGGSVLNRTAVGQFCSGFAGLIDGRCCLKNDSSGDHERIIGLDLSNCSLTHVENLQEASEVIMIDLSLNPIVNISADVFRGFFYLNYIFLPEDVVCPGGNTSWQKVEVKQGNRLCEGQKDICNQTGHLSLNCPENSLCAPDGPGFYECSCAENYYGYKCLREGEFPALQVFGPLAASTVVMSLLLWATQRRKVESHFTTRLTETDSSKREC</sequence>
<dbReference type="OrthoDB" id="9989713at2759"/>
<keyword evidence="5" id="KW-1185">Reference proteome</keyword>
<comment type="caution">
    <text evidence="1">Lacks conserved residue(s) required for the propagation of feature annotation.</text>
</comment>
<dbReference type="GO" id="GO:0045669">
    <property type="term" value="P:positive regulation of osteoblast differentiation"/>
    <property type="evidence" value="ECO:0007669"/>
    <property type="project" value="TreeGrafter"/>
</dbReference>
<dbReference type="GeneID" id="106525295"/>
<evidence type="ECO:0000259" key="4">
    <source>
        <dbReference type="PROSITE" id="PS50026"/>
    </source>
</evidence>
<dbReference type="FunCoup" id="A0A2I4C4L8">
    <property type="interactions" value="599"/>
</dbReference>
<keyword evidence="3" id="KW-0732">Signal</keyword>
<protein>
    <submittedName>
        <fullName evidence="6">All-trans retinoic acid-induced differentiation factor</fullName>
    </submittedName>
</protein>
<keyword evidence="2" id="KW-1133">Transmembrane helix</keyword>
<evidence type="ECO:0000313" key="5">
    <source>
        <dbReference type="Proteomes" id="UP000192220"/>
    </source>
</evidence>
<evidence type="ECO:0000256" key="2">
    <source>
        <dbReference type="SAM" id="Phobius"/>
    </source>
</evidence>
<gene>
    <name evidence="6" type="primary">atraid</name>
</gene>
<dbReference type="KEGG" id="alim:106525295"/>
<dbReference type="InterPro" id="IPR042350">
    <property type="entry name" value="ATRAID"/>
</dbReference>
<keyword evidence="1" id="KW-0245">EGF-like domain</keyword>
<evidence type="ECO:0000256" key="3">
    <source>
        <dbReference type="SAM" id="SignalP"/>
    </source>
</evidence>
<dbReference type="Proteomes" id="UP000192220">
    <property type="component" value="Unplaced"/>
</dbReference>
<reference evidence="6" key="1">
    <citation type="submission" date="2025-08" db="UniProtKB">
        <authorList>
            <consortium name="RefSeq"/>
        </authorList>
    </citation>
    <scope>IDENTIFICATION</scope>
    <source>
        <strain evidence="6">Quisiro</strain>
        <tissue evidence="6">Liver</tissue>
    </source>
</reference>
<dbReference type="AlphaFoldDB" id="A0A2I4C4L8"/>
<dbReference type="PANTHER" id="PTHR15926:SF1">
    <property type="entry name" value="ALL-TRANS RETINOIC ACID-INDUCED DIFFERENTIATION FACTOR"/>
    <property type="match status" value="1"/>
</dbReference>
<organism evidence="5 6">
    <name type="scientific">Austrofundulus limnaeus</name>
    <name type="common">Annual killifish</name>
    <dbReference type="NCBI Taxonomy" id="52670"/>
    <lineage>
        <taxon>Eukaryota</taxon>
        <taxon>Metazoa</taxon>
        <taxon>Chordata</taxon>
        <taxon>Craniata</taxon>
        <taxon>Vertebrata</taxon>
        <taxon>Euteleostomi</taxon>
        <taxon>Actinopterygii</taxon>
        <taxon>Neopterygii</taxon>
        <taxon>Teleostei</taxon>
        <taxon>Neoteleostei</taxon>
        <taxon>Acanthomorphata</taxon>
        <taxon>Ovalentaria</taxon>
        <taxon>Atherinomorphae</taxon>
        <taxon>Cyprinodontiformes</taxon>
        <taxon>Rivulidae</taxon>
        <taxon>Austrofundulus</taxon>
    </lineage>
</organism>
<feature type="disulfide bond" evidence="1">
    <location>
        <begin position="185"/>
        <end position="194"/>
    </location>
</feature>
<proteinExistence type="predicted"/>
<feature type="transmembrane region" description="Helical" evidence="2">
    <location>
        <begin position="202"/>
        <end position="222"/>
    </location>
</feature>
<keyword evidence="2" id="KW-0472">Membrane</keyword>
<dbReference type="RefSeq" id="XP_013874936.1">
    <property type="nucleotide sequence ID" value="XM_014019482.1"/>
</dbReference>
<feature type="signal peptide" evidence="3">
    <location>
        <begin position="1"/>
        <end position="23"/>
    </location>
</feature>
<dbReference type="STRING" id="52670.A0A2I4C4L8"/>
<dbReference type="SUPFAM" id="SSF52058">
    <property type="entry name" value="L domain-like"/>
    <property type="match status" value="1"/>
</dbReference>
<feature type="domain" description="EGF-like" evidence="4">
    <location>
        <begin position="153"/>
        <end position="195"/>
    </location>
</feature>
<evidence type="ECO:0000313" key="6">
    <source>
        <dbReference type="RefSeq" id="XP_013874936.1"/>
    </source>
</evidence>
<dbReference type="PROSITE" id="PS50026">
    <property type="entry name" value="EGF_3"/>
    <property type="match status" value="1"/>
</dbReference>
<dbReference type="PROSITE" id="PS00022">
    <property type="entry name" value="EGF_1"/>
    <property type="match status" value="1"/>
</dbReference>